<feature type="region of interest" description="Disordered" evidence="1">
    <location>
        <begin position="1"/>
        <end position="23"/>
    </location>
</feature>
<comment type="caution">
    <text evidence="2">The sequence shown here is derived from an EMBL/GenBank/DDBJ whole genome shotgun (WGS) entry which is preliminary data.</text>
</comment>
<dbReference type="Proteomes" id="UP000314294">
    <property type="component" value="Unassembled WGS sequence"/>
</dbReference>
<evidence type="ECO:0000256" key="1">
    <source>
        <dbReference type="SAM" id="MobiDB-lite"/>
    </source>
</evidence>
<reference evidence="2 3" key="1">
    <citation type="submission" date="2019-03" db="EMBL/GenBank/DDBJ databases">
        <title>First draft genome of Liparis tanakae, snailfish: a comprehensive survey of snailfish specific genes.</title>
        <authorList>
            <person name="Kim W."/>
            <person name="Song I."/>
            <person name="Jeong J.-H."/>
            <person name="Kim D."/>
            <person name="Kim S."/>
            <person name="Ryu S."/>
            <person name="Song J.Y."/>
            <person name="Lee S.K."/>
        </authorList>
    </citation>
    <scope>NUCLEOTIDE SEQUENCE [LARGE SCALE GENOMIC DNA]</scope>
    <source>
        <tissue evidence="2">Muscle</tissue>
    </source>
</reference>
<protein>
    <submittedName>
        <fullName evidence="2">Uncharacterized protein</fullName>
    </submittedName>
</protein>
<feature type="compositionally biased region" description="Acidic residues" evidence="1">
    <location>
        <begin position="1"/>
        <end position="10"/>
    </location>
</feature>
<evidence type="ECO:0000313" key="3">
    <source>
        <dbReference type="Proteomes" id="UP000314294"/>
    </source>
</evidence>
<evidence type="ECO:0000313" key="2">
    <source>
        <dbReference type="EMBL" id="TNN27463.1"/>
    </source>
</evidence>
<keyword evidence="3" id="KW-1185">Reference proteome</keyword>
<gene>
    <name evidence="2" type="ORF">EYF80_062394</name>
</gene>
<dbReference type="EMBL" id="SRLO01008263">
    <property type="protein sequence ID" value="TNN27463.1"/>
    <property type="molecule type" value="Genomic_DNA"/>
</dbReference>
<sequence length="91" mass="10771">MFEHEEEHEDEIDKKKKKNKETEVEIKVERKEECRVVRLLMESKSFFSDSSNSSCSFPSYSLGGQEDITVMEMLQGKSKKIERQKHQTDVR</sequence>
<accession>A0A4Z2EFD3</accession>
<name>A0A4Z2EFD3_9TELE</name>
<organism evidence="2 3">
    <name type="scientific">Liparis tanakae</name>
    <name type="common">Tanaka's snailfish</name>
    <dbReference type="NCBI Taxonomy" id="230148"/>
    <lineage>
        <taxon>Eukaryota</taxon>
        <taxon>Metazoa</taxon>
        <taxon>Chordata</taxon>
        <taxon>Craniata</taxon>
        <taxon>Vertebrata</taxon>
        <taxon>Euteleostomi</taxon>
        <taxon>Actinopterygii</taxon>
        <taxon>Neopterygii</taxon>
        <taxon>Teleostei</taxon>
        <taxon>Neoteleostei</taxon>
        <taxon>Acanthomorphata</taxon>
        <taxon>Eupercaria</taxon>
        <taxon>Perciformes</taxon>
        <taxon>Cottioidei</taxon>
        <taxon>Cottales</taxon>
        <taxon>Liparidae</taxon>
        <taxon>Liparis</taxon>
    </lineage>
</organism>
<proteinExistence type="predicted"/>
<dbReference type="AlphaFoldDB" id="A0A4Z2EFD3"/>